<reference evidence="7 8" key="1">
    <citation type="submission" date="2019-06" db="EMBL/GenBank/DDBJ databases">
        <title>Amycolatopsis alkalitolerans sp. nov., isolated from Gastrodia elata Blume.</title>
        <authorList>
            <person name="Narsing Rao M.P."/>
            <person name="Li W.J."/>
        </authorList>
    </citation>
    <scope>NUCLEOTIDE SEQUENCE [LARGE SCALE GENOMIC DNA]</scope>
    <source>
        <strain evidence="7 8">SYSUP0005</strain>
    </source>
</reference>
<protein>
    <submittedName>
        <fullName evidence="7">Cytochrome c oxidase assembly protein</fullName>
    </submittedName>
</protein>
<feature type="transmembrane region" description="Helical" evidence="6">
    <location>
        <begin position="107"/>
        <end position="127"/>
    </location>
</feature>
<evidence type="ECO:0000313" key="7">
    <source>
        <dbReference type="EMBL" id="TNC20206.1"/>
    </source>
</evidence>
<evidence type="ECO:0000256" key="1">
    <source>
        <dbReference type="ARBA" id="ARBA00004651"/>
    </source>
</evidence>
<keyword evidence="8" id="KW-1185">Reference proteome</keyword>
<evidence type="ECO:0000313" key="8">
    <source>
        <dbReference type="Proteomes" id="UP000305546"/>
    </source>
</evidence>
<feature type="transmembrane region" description="Helical" evidence="6">
    <location>
        <begin position="75"/>
        <end position="95"/>
    </location>
</feature>
<proteinExistence type="predicted"/>
<evidence type="ECO:0000256" key="6">
    <source>
        <dbReference type="SAM" id="Phobius"/>
    </source>
</evidence>
<keyword evidence="5 6" id="KW-0472">Membrane</keyword>
<feature type="transmembrane region" description="Helical" evidence="6">
    <location>
        <begin position="139"/>
        <end position="160"/>
    </location>
</feature>
<name>A0A5C4LR35_9PSEU</name>
<comment type="caution">
    <text evidence="7">The sequence shown here is derived from an EMBL/GenBank/DDBJ whole genome shotgun (WGS) entry which is preliminary data.</text>
</comment>
<dbReference type="Pfam" id="PF09678">
    <property type="entry name" value="Caa3_CtaG"/>
    <property type="match status" value="1"/>
</dbReference>
<comment type="subcellular location">
    <subcellularLocation>
        <location evidence="1">Cell membrane</location>
        <topology evidence="1">Multi-pass membrane protein</topology>
    </subcellularLocation>
</comment>
<dbReference type="Proteomes" id="UP000305546">
    <property type="component" value="Unassembled WGS sequence"/>
</dbReference>
<feature type="transmembrane region" description="Helical" evidence="6">
    <location>
        <begin position="172"/>
        <end position="194"/>
    </location>
</feature>
<feature type="transmembrane region" description="Helical" evidence="6">
    <location>
        <begin position="223"/>
        <end position="245"/>
    </location>
</feature>
<evidence type="ECO:0000256" key="4">
    <source>
        <dbReference type="ARBA" id="ARBA00022989"/>
    </source>
</evidence>
<evidence type="ECO:0000256" key="5">
    <source>
        <dbReference type="ARBA" id="ARBA00023136"/>
    </source>
</evidence>
<feature type="transmembrane region" description="Helical" evidence="6">
    <location>
        <begin position="46"/>
        <end position="69"/>
    </location>
</feature>
<dbReference type="EMBL" id="VDFW01000045">
    <property type="protein sequence ID" value="TNC20206.1"/>
    <property type="molecule type" value="Genomic_DNA"/>
</dbReference>
<feature type="transmembrane region" description="Helical" evidence="6">
    <location>
        <begin position="13"/>
        <end position="34"/>
    </location>
</feature>
<keyword evidence="4 6" id="KW-1133">Transmembrane helix</keyword>
<evidence type="ECO:0000256" key="3">
    <source>
        <dbReference type="ARBA" id="ARBA00022692"/>
    </source>
</evidence>
<evidence type="ECO:0000256" key="2">
    <source>
        <dbReference type="ARBA" id="ARBA00022475"/>
    </source>
</evidence>
<organism evidence="7 8">
    <name type="scientific">Amycolatopsis alkalitolerans</name>
    <dbReference type="NCBI Taxonomy" id="2547244"/>
    <lineage>
        <taxon>Bacteria</taxon>
        <taxon>Bacillati</taxon>
        <taxon>Actinomycetota</taxon>
        <taxon>Actinomycetes</taxon>
        <taxon>Pseudonocardiales</taxon>
        <taxon>Pseudonocardiaceae</taxon>
        <taxon>Amycolatopsis</taxon>
    </lineage>
</organism>
<gene>
    <name evidence="7" type="ORF">FG385_31295</name>
</gene>
<accession>A0A5C4LR35</accession>
<dbReference type="GO" id="GO:0005886">
    <property type="term" value="C:plasma membrane"/>
    <property type="evidence" value="ECO:0007669"/>
    <property type="project" value="UniProtKB-SubCell"/>
</dbReference>
<dbReference type="AlphaFoldDB" id="A0A5C4LR35"/>
<dbReference type="InterPro" id="IPR019108">
    <property type="entry name" value="Caa3_assmbl_CtaG-rel"/>
</dbReference>
<dbReference type="OrthoDB" id="5241646at2"/>
<sequence length="299" mass="32110">MAPFTWHTPVTSWAMPIPAAVVLAVATLGYLWLAHRRSPWPRARTAWFLAGIVVTALAMGGGVNAYAGVLFSMHMIQHLLLIMVAPAFFVLAQPLRLLGADGRALRVATHPAAAFVLYTAVVVGTHLTPFQQSAVTQHWLHGLEEVLYLVSGYLLLVPVLGEDGVRRPPSHLLRLTILLAGMMVDTIVGLTLLLTSHNPFPAYGATVRDWGPGLLDDLHQGGAIMWVGGDVLMAALAIVVITRWVNSPGGGNDLGPWLEAARRSAVGGGLDSGVDIDDDEEALRAYNAMLSRLEGRDRT</sequence>
<dbReference type="RefSeq" id="WP_139100414.1">
    <property type="nucleotide sequence ID" value="NZ_VDFW01000045.1"/>
</dbReference>
<keyword evidence="2" id="KW-1003">Cell membrane</keyword>
<keyword evidence="3 6" id="KW-0812">Transmembrane</keyword>